<name>A0AAE8MUF3_9PEZI</name>
<accession>A0AAE8MUF3</accession>
<sequence length="504" mass="54208">MAGLESEADNDGETRPLLQDNDGLSRASSSSTLAKGPEASSDEEAGSITTLPPSRSAEDDVLPETSPLGRTVTWGSAYIIVISRVIGSGIFATPGSIVRAVGSPGLALLLWVAGAVAAACGLAVSLEYGCMLPRSGGHKVYLEFTYRHPRFLASTLIATHIILLGFSASNCVIFSRYTLFALGLDADVSDFWRKAVAVGLLTVITFIHGCLPKLGIRIQNWLGWMKVGIIIFMILSGIYVVLFREASDVRADRSLPVWDDLWEGSVWNWGTISVAYFQIIYSYSGLDNVNNILNEVKDPIRTLPSITSTALFTAASLYTLINVAYFLVVPIDEIKGSGEMIAALFFERLFGHHIGGIVLPLAIALSAVGNVMVVIFAQARLKQEIARQGFLPFSELLSSTRPFGSPLGGLLLHFIPSFLVIVVPPSSDVYSFILSVEGYPGQFISVAIGGGLIWLRFKRPDLQRPFKAWIPAVLVTLGLSSSLIVAPFFAPGGFPAYAIVGLSM</sequence>
<keyword evidence="8" id="KW-1185">Reference proteome</keyword>
<feature type="transmembrane region" description="Helical" evidence="6">
    <location>
        <begin position="354"/>
        <end position="377"/>
    </location>
</feature>
<dbReference type="InterPro" id="IPR002293">
    <property type="entry name" value="AA/rel_permease1"/>
</dbReference>
<protein>
    <submittedName>
        <fullName evidence="7">Related to high affinity methionine permease</fullName>
    </submittedName>
</protein>
<dbReference type="InterPro" id="IPR050598">
    <property type="entry name" value="AminoAcid_Transporter"/>
</dbReference>
<dbReference type="Proteomes" id="UP001187682">
    <property type="component" value="Unassembled WGS sequence"/>
</dbReference>
<evidence type="ECO:0000256" key="5">
    <source>
        <dbReference type="SAM" id="MobiDB-lite"/>
    </source>
</evidence>
<dbReference type="GO" id="GO:0015179">
    <property type="term" value="F:L-amino acid transmembrane transporter activity"/>
    <property type="evidence" value="ECO:0007669"/>
    <property type="project" value="TreeGrafter"/>
</dbReference>
<dbReference type="AlphaFoldDB" id="A0AAE8MUF3"/>
<feature type="transmembrane region" description="Helical" evidence="6">
    <location>
        <begin position="191"/>
        <end position="211"/>
    </location>
</feature>
<organism evidence="7 8">
    <name type="scientific">Cephalotrichum gorgonifer</name>
    <dbReference type="NCBI Taxonomy" id="2041049"/>
    <lineage>
        <taxon>Eukaryota</taxon>
        <taxon>Fungi</taxon>
        <taxon>Dikarya</taxon>
        <taxon>Ascomycota</taxon>
        <taxon>Pezizomycotina</taxon>
        <taxon>Sordariomycetes</taxon>
        <taxon>Hypocreomycetidae</taxon>
        <taxon>Microascales</taxon>
        <taxon>Microascaceae</taxon>
        <taxon>Cephalotrichum</taxon>
    </lineage>
</organism>
<comment type="subcellular location">
    <subcellularLocation>
        <location evidence="1">Membrane</location>
        <topology evidence="1">Multi-pass membrane protein</topology>
    </subcellularLocation>
</comment>
<feature type="transmembrane region" description="Helical" evidence="6">
    <location>
        <begin position="469"/>
        <end position="490"/>
    </location>
</feature>
<dbReference type="PANTHER" id="PTHR11785:SF532">
    <property type="entry name" value="TRANSPORTER, PUTATIVE (EUROFUNG)-RELATED"/>
    <property type="match status" value="1"/>
</dbReference>
<evidence type="ECO:0000256" key="4">
    <source>
        <dbReference type="ARBA" id="ARBA00023136"/>
    </source>
</evidence>
<feature type="compositionally biased region" description="Acidic residues" evidence="5">
    <location>
        <begin position="1"/>
        <end position="11"/>
    </location>
</feature>
<feature type="transmembrane region" description="Helical" evidence="6">
    <location>
        <begin position="77"/>
        <end position="102"/>
    </location>
</feature>
<evidence type="ECO:0000256" key="1">
    <source>
        <dbReference type="ARBA" id="ARBA00004141"/>
    </source>
</evidence>
<dbReference type="Pfam" id="PF13520">
    <property type="entry name" value="AA_permease_2"/>
    <property type="match status" value="1"/>
</dbReference>
<evidence type="ECO:0000256" key="2">
    <source>
        <dbReference type="ARBA" id="ARBA00022692"/>
    </source>
</evidence>
<dbReference type="GO" id="GO:0016020">
    <property type="term" value="C:membrane"/>
    <property type="evidence" value="ECO:0007669"/>
    <property type="project" value="UniProtKB-SubCell"/>
</dbReference>
<evidence type="ECO:0000313" key="7">
    <source>
        <dbReference type="EMBL" id="SPO00357.1"/>
    </source>
</evidence>
<proteinExistence type="predicted"/>
<dbReference type="EMBL" id="ONZQ02000003">
    <property type="protein sequence ID" value="SPO00357.1"/>
    <property type="molecule type" value="Genomic_DNA"/>
</dbReference>
<feature type="transmembrane region" description="Helical" evidence="6">
    <location>
        <begin position="439"/>
        <end position="457"/>
    </location>
</feature>
<gene>
    <name evidence="7" type="ORF">DNG_03202</name>
</gene>
<keyword evidence="2 6" id="KW-0812">Transmembrane</keyword>
<comment type="caution">
    <text evidence="7">The sequence shown here is derived from an EMBL/GenBank/DDBJ whole genome shotgun (WGS) entry which is preliminary data.</text>
</comment>
<keyword evidence="4 6" id="KW-0472">Membrane</keyword>
<feature type="transmembrane region" description="Helical" evidence="6">
    <location>
        <begin position="306"/>
        <end position="328"/>
    </location>
</feature>
<dbReference type="PIRSF" id="PIRSF006060">
    <property type="entry name" value="AA_transporter"/>
    <property type="match status" value="1"/>
</dbReference>
<evidence type="ECO:0000313" key="8">
    <source>
        <dbReference type="Proteomes" id="UP001187682"/>
    </source>
</evidence>
<evidence type="ECO:0000256" key="3">
    <source>
        <dbReference type="ARBA" id="ARBA00022989"/>
    </source>
</evidence>
<evidence type="ECO:0000256" key="6">
    <source>
        <dbReference type="SAM" id="Phobius"/>
    </source>
</evidence>
<feature type="region of interest" description="Disordered" evidence="5">
    <location>
        <begin position="1"/>
        <end position="65"/>
    </location>
</feature>
<feature type="transmembrane region" description="Helical" evidence="6">
    <location>
        <begin position="108"/>
        <end position="130"/>
    </location>
</feature>
<reference evidence="7" key="1">
    <citation type="submission" date="2018-03" db="EMBL/GenBank/DDBJ databases">
        <authorList>
            <person name="Guldener U."/>
        </authorList>
    </citation>
    <scope>NUCLEOTIDE SEQUENCE</scope>
</reference>
<dbReference type="Gene3D" id="1.20.1740.10">
    <property type="entry name" value="Amino acid/polyamine transporter I"/>
    <property type="match status" value="1"/>
</dbReference>
<dbReference type="PANTHER" id="PTHR11785">
    <property type="entry name" value="AMINO ACID TRANSPORTER"/>
    <property type="match status" value="1"/>
</dbReference>
<feature type="transmembrane region" description="Helical" evidence="6">
    <location>
        <begin position="407"/>
        <end position="427"/>
    </location>
</feature>
<keyword evidence="3 6" id="KW-1133">Transmembrane helix</keyword>
<feature type="transmembrane region" description="Helical" evidence="6">
    <location>
        <begin position="151"/>
        <end position="179"/>
    </location>
</feature>
<feature type="transmembrane region" description="Helical" evidence="6">
    <location>
        <begin position="223"/>
        <end position="246"/>
    </location>
</feature>